<dbReference type="SUPFAM" id="SSF51735">
    <property type="entry name" value="NAD(P)-binding Rossmann-fold domains"/>
    <property type="match status" value="1"/>
</dbReference>
<dbReference type="Gene3D" id="3.40.50.720">
    <property type="entry name" value="NAD(P)-binding Rossmann-like Domain"/>
    <property type="match status" value="1"/>
</dbReference>
<name>A0A2P8DTA4_9ACTN</name>
<dbReference type="PANTHER" id="PTHR43818">
    <property type="entry name" value="BCDNA.GH03377"/>
    <property type="match status" value="1"/>
</dbReference>
<accession>A0A2P8DTA4</accession>
<dbReference type="InterPro" id="IPR055170">
    <property type="entry name" value="GFO_IDH_MocA-like_dom"/>
</dbReference>
<dbReference type="Proteomes" id="UP000243528">
    <property type="component" value="Unassembled WGS sequence"/>
</dbReference>
<evidence type="ECO:0000259" key="3">
    <source>
        <dbReference type="Pfam" id="PF22725"/>
    </source>
</evidence>
<dbReference type="GO" id="GO:0000166">
    <property type="term" value="F:nucleotide binding"/>
    <property type="evidence" value="ECO:0007669"/>
    <property type="project" value="InterPro"/>
</dbReference>
<dbReference type="PANTHER" id="PTHR43818:SF11">
    <property type="entry name" value="BCDNA.GH03377"/>
    <property type="match status" value="1"/>
</dbReference>
<keyword evidence="5" id="KW-1185">Reference proteome</keyword>
<evidence type="ECO:0000259" key="2">
    <source>
        <dbReference type="Pfam" id="PF01408"/>
    </source>
</evidence>
<dbReference type="EMBL" id="PYGE01000016">
    <property type="protein sequence ID" value="PSL00429.1"/>
    <property type="molecule type" value="Genomic_DNA"/>
</dbReference>
<keyword evidence="1" id="KW-0560">Oxidoreductase</keyword>
<protein>
    <submittedName>
        <fullName evidence="4">Putative dehydrogenase</fullName>
    </submittedName>
</protein>
<evidence type="ECO:0000313" key="5">
    <source>
        <dbReference type="Proteomes" id="UP000243528"/>
    </source>
</evidence>
<dbReference type="Pfam" id="PF01408">
    <property type="entry name" value="GFO_IDH_MocA"/>
    <property type="match status" value="1"/>
</dbReference>
<comment type="caution">
    <text evidence="4">The sequence shown here is derived from an EMBL/GenBank/DDBJ whole genome shotgun (WGS) entry which is preliminary data.</text>
</comment>
<gene>
    <name evidence="4" type="ORF">CLV30_11689</name>
</gene>
<dbReference type="RefSeq" id="WP_106538858.1">
    <property type="nucleotide sequence ID" value="NZ_PYGE01000016.1"/>
</dbReference>
<dbReference type="Gene3D" id="3.30.360.10">
    <property type="entry name" value="Dihydrodipicolinate Reductase, domain 2"/>
    <property type="match status" value="1"/>
</dbReference>
<sequence length="337" mass="36198">MTDHALRIGIVGAGGIVRSRHLPNFAAIDGVSVDAVANSTRASGERAAAELGIPRVRDTWRDLVLDPELDAVLVGTWPDQHAPVTIAALEAGKHVLLQARIARDATEARAIAAAAAARPDLATMVAPAPFTLWADQCIRRLLADGEIGALRLVRVFSGGGDGPLRPGPAWRRDRRRSGSNVLTLGIMYEQLARWVGHALSVQASEAIVDPVTDGGPADVPDLLSVIAELPGHARLTMDLSPHARFGGSNTVHLFGAEGTLVVDLDRQQLLLRREGQDEQVVTPRPDEHGEWRVEAEFVGAVRGTEQVRLTDVPTAVRYMEFTDAVRRSAAEGRRIGL</sequence>
<dbReference type="Pfam" id="PF22725">
    <property type="entry name" value="GFO_IDH_MocA_C3"/>
    <property type="match status" value="1"/>
</dbReference>
<dbReference type="GO" id="GO:0016491">
    <property type="term" value="F:oxidoreductase activity"/>
    <property type="evidence" value="ECO:0007669"/>
    <property type="project" value="UniProtKB-KW"/>
</dbReference>
<proteinExistence type="predicted"/>
<feature type="domain" description="Gfo/Idh/MocA-like oxidoreductase N-terminal" evidence="2">
    <location>
        <begin position="6"/>
        <end position="119"/>
    </location>
</feature>
<evidence type="ECO:0000256" key="1">
    <source>
        <dbReference type="ARBA" id="ARBA00023002"/>
    </source>
</evidence>
<dbReference type="InterPro" id="IPR000683">
    <property type="entry name" value="Gfo/Idh/MocA-like_OxRdtase_N"/>
</dbReference>
<organism evidence="4 5">
    <name type="scientific">Haloactinopolyspora alba</name>
    <dbReference type="NCBI Taxonomy" id="648780"/>
    <lineage>
        <taxon>Bacteria</taxon>
        <taxon>Bacillati</taxon>
        <taxon>Actinomycetota</taxon>
        <taxon>Actinomycetes</taxon>
        <taxon>Jiangellales</taxon>
        <taxon>Jiangellaceae</taxon>
        <taxon>Haloactinopolyspora</taxon>
    </lineage>
</organism>
<dbReference type="OrthoDB" id="179913at2"/>
<dbReference type="SUPFAM" id="SSF55347">
    <property type="entry name" value="Glyceraldehyde-3-phosphate dehydrogenase-like, C-terminal domain"/>
    <property type="match status" value="1"/>
</dbReference>
<feature type="domain" description="GFO/IDH/MocA-like oxidoreductase" evidence="3">
    <location>
        <begin position="138"/>
        <end position="260"/>
    </location>
</feature>
<evidence type="ECO:0000313" key="4">
    <source>
        <dbReference type="EMBL" id="PSL00429.1"/>
    </source>
</evidence>
<dbReference type="InterPro" id="IPR050463">
    <property type="entry name" value="Gfo/Idh/MocA_oxidrdct_glycsds"/>
</dbReference>
<dbReference type="AlphaFoldDB" id="A0A2P8DTA4"/>
<reference evidence="4 5" key="1">
    <citation type="submission" date="2018-03" db="EMBL/GenBank/DDBJ databases">
        <title>Genomic Encyclopedia of Archaeal and Bacterial Type Strains, Phase II (KMG-II): from individual species to whole genera.</title>
        <authorList>
            <person name="Goeker M."/>
        </authorList>
    </citation>
    <scope>NUCLEOTIDE SEQUENCE [LARGE SCALE GENOMIC DNA]</scope>
    <source>
        <strain evidence="4 5">DSM 45211</strain>
    </source>
</reference>
<dbReference type="InterPro" id="IPR036291">
    <property type="entry name" value="NAD(P)-bd_dom_sf"/>
</dbReference>